<keyword evidence="1" id="KW-0472">Membrane</keyword>
<protein>
    <submittedName>
        <fullName evidence="2">Uncharacterized protein</fullName>
    </submittedName>
</protein>
<feature type="transmembrane region" description="Helical" evidence="1">
    <location>
        <begin position="6"/>
        <end position="27"/>
    </location>
</feature>
<feature type="transmembrane region" description="Helical" evidence="1">
    <location>
        <begin position="71"/>
        <end position="94"/>
    </location>
</feature>
<accession>D8JSE3</accession>
<dbReference type="HOGENOM" id="CLU_2232870_0_0_5"/>
<dbReference type="Proteomes" id="UP000002033">
    <property type="component" value="Chromosome"/>
</dbReference>
<keyword evidence="1" id="KW-1133">Transmembrane helix</keyword>
<dbReference type="RefSeq" id="WP_013216396.1">
    <property type="nucleotide sequence ID" value="NC_014313.1"/>
</dbReference>
<dbReference type="EMBL" id="CP002083">
    <property type="protein sequence ID" value="ADJ24237.1"/>
    <property type="molecule type" value="Genomic_DNA"/>
</dbReference>
<keyword evidence="3" id="KW-1185">Reference proteome</keyword>
<evidence type="ECO:0000256" key="1">
    <source>
        <dbReference type="SAM" id="Phobius"/>
    </source>
</evidence>
<name>D8JSE3_HYPDA</name>
<proteinExistence type="predicted"/>
<keyword evidence="1" id="KW-0812">Transmembrane</keyword>
<dbReference type="AlphaFoldDB" id="D8JSE3"/>
<sequence length="96" mass="10310">MDPTFGHPLWIASGVLLVFVGFLLFRWARRLGAPARSAAGQRDANFGKILKGQAGAKASPPGSFRRAMSQFFGIVGFLMMLAGLMAIFLGIFYVGS</sequence>
<dbReference type="STRING" id="582899.Hden_2440"/>
<evidence type="ECO:0000313" key="2">
    <source>
        <dbReference type="EMBL" id="ADJ24237.1"/>
    </source>
</evidence>
<evidence type="ECO:0000313" key="3">
    <source>
        <dbReference type="Proteomes" id="UP000002033"/>
    </source>
</evidence>
<dbReference type="KEGG" id="hdn:Hden_2440"/>
<organism evidence="2 3">
    <name type="scientific">Hyphomicrobium denitrificans (strain ATCC 51888 / DSM 1869 / NCIMB 11706 / TK 0415)</name>
    <dbReference type="NCBI Taxonomy" id="582899"/>
    <lineage>
        <taxon>Bacteria</taxon>
        <taxon>Pseudomonadati</taxon>
        <taxon>Pseudomonadota</taxon>
        <taxon>Alphaproteobacteria</taxon>
        <taxon>Hyphomicrobiales</taxon>
        <taxon>Hyphomicrobiaceae</taxon>
        <taxon>Hyphomicrobium</taxon>
    </lineage>
</organism>
<dbReference type="OrthoDB" id="7933297at2"/>
<gene>
    <name evidence="2" type="ordered locus">Hden_2440</name>
</gene>
<reference evidence="3" key="1">
    <citation type="journal article" date="2011" name="J. Bacteriol.">
        <title>Genome sequences of eight morphologically diverse alphaproteobacteria.</title>
        <authorList>
            <consortium name="US DOE Joint Genome Institute"/>
            <person name="Brown P.J."/>
            <person name="Kysela D.T."/>
            <person name="Buechlein A."/>
            <person name="Hemmerich C."/>
            <person name="Brun Y.V."/>
        </authorList>
    </citation>
    <scope>NUCLEOTIDE SEQUENCE [LARGE SCALE GENOMIC DNA]</scope>
    <source>
        <strain evidence="3">ATCC 51888 / DSM 1869 / NCIB 11706 / TK 0415</strain>
    </source>
</reference>